<keyword evidence="4" id="KW-1185">Reference proteome</keyword>
<evidence type="ECO:0000313" key="4">
    <source>
        <dbReference type="Proteomes" id="UP000677875"/>
    </source>
</evidence>
<evidence type="ECO:0000313" key="3">
    <source>
        <dbReference type="EMBL" id="MBQ0826507.1"/>
    </source>
</evidence>
<dbReference type="Pfam" id="PF01370">
    <property type="entry name" value="Epimerase"/>
    <property type="match status" value="1"/>
</dbReference>
<dbReference type="InterPro" id="IPR001509">
    <property type="entry name" value="Epimerase_deHydtase"/>
</dbReference>
<dbReference type="SUPFAM" id="SSF51735">
    <property type="entry name" value="NAD(P)-binding Rossmann-fold domains"/>
    <property type="match status" value="1"/>
</dbReference>
<dbReference type="Proteomes" id="UP000677875">
    <property type="component" value="Unassembled WGS sequence"/>
</dbReference>
<accession>A0A940XFH1</accession>
<dbReference type="InterPro" id="IPR050177">
    <property type="entry name" value="Lipid_A_modif_metabolic_enz"/>
</dbReference>
<evidence type="ECO:0000256" key="1">
    <source>
        <dbReference type="SAM" id="MobiDB-lite"/>
    </source>
</evidence>
<evidence type="ECO:0000259" key="2">
    <source>
        <dbReference type="Pfam" id="PF01370"/>
    </source>
</evidence>
<name>A0A940XFH1_9ACTN</name>
<dbReference type="Gene3D" id="3.40.50.720">
    <property type="entry name" value="NAD(P)-binding Rossmann-like Domain"/>
    <property type="match status" value="1"/>
</dbReference>
<protein>
    <submittedName>
        <fullName evidence="3">NAD(P)-dependent oxidoreductase</fullName>
    </submittedName>
</protein>
<dbReference type="PANTHER" id="PTHR43245">
    <property type="entry name" value="BIFUNCTIONAL POLYMYXIN RESISTANCE PROTEIN ARNA"/>
    <property type="match status" value="1"/>
</dbReference>
<feature type="domain" description="NAD-dependent epimerase/dehydratase" evidence="2">
    <location>
        <begin position="6"/>
        <end position="220"/>
    </location>
</feature>
<proteinExistence type="predicted"/>
<sequence length="331" mass="35543">MAAHRILITGSTGFVGARVTARLTASDHTPRPQLRLLAHRSRPEPPGTDQIEVHHGSLSDPESLHGLCEGVTTVLHLASHISGDPRQCRAVNDTGTAALLAEAERCGVRRVIQLGTTAVYRDGRHLNAMEGALPLGPSSPTSVTRLAGEQRVLKAGGLVLRPHLIHGRGDVWVVPALARFMTTLPHWVDGGRALISLISADDLAHVVATLALRPHLPQGEVLHVARPRPVSGRELFTTAARALRLPLPTGEVTHAQASTWPGGHTDAGWQRRLSLLTVDHWYDTSRLWRLLGTPAPHTGFTEEFAAGASWYRSHLAAQYPGARARPAPAGA</sequence>
<dbReference type="EMBL" id="JAGPNL010000001">
    <property type="protein sequence ID" value="MBQ0826507.1"/>
    <property type="molecule type" value="Genomic_DNA"/>
</dbReference>
<organism evidence="3 4">
    <name type="scientific">Streptomyces tagetis</name>
    <dbReference type="NCBI Taxonomy" id="2820809"/>
    <lineage>
        <taxon>Bacteria</taxon>
        <taxon>Bacillati</taxon>
        <taxon>Actinomycetota</taxon>
        <taxon>Actinomycetes</taxon>
        <taxon>Kitasatosporales</taxon>
        <taxon>Streptomycetaceae</taxon>
        <taxon>Streptomyces</taxon>
    </lineage>
</organism>
<dbReference type="InterPro" id="IPR036291">
    <property type="entry name" value="NAD(P)-bd_dom_sf"/>
</dbReference>
<gene>
    <name evidence="3" type="ORF">J5Y05_08310</name>
</gene>
<reference evidence="3" key="1">
    <citation type="submission" date="2021-04" db="EMBL/GenBank/DDBJ databases">
        <title>Genome seq and assembly of Streptomyces sp. RG38.</title>
        <authorList>
            <person name="Chhetri G."/>
        </authorList>
    </citation>
    <scope>NUCLEOTIDE SEQUENCE</scope>
    <source>
        <strain evidence="3">RG38</strain>
    </source>
</reference>
<feature type="region of interest" description="Disordered" evidence="1">
    <location>
        <begin position="38"/>
        <end position="58"/>
    </location>
</feature>
<dbReference type="RefSeq" id="WP_210869565.1">
    <property type="nucleotide sequence ID" value="NZ_JAGPNL010000001.1"/>
</dbReference>
<comment type="caution">
    <text evidence="3">The sequence shown here is derived from an EMBL/GenBank/DDBJ whole genome shotgun (WGS) entry which is preliminary data.</text>
</comment>
<dbReference type="AlphaFoldDB" id="A0A940XFH1"/>